<proteinExistence type="predicted"/>
<protein>
    <submittedName>
        <fullName evidence="1">Uncharacterized protein</fullName>
    </submittedName>
</protein>
<keyword evidence="2" id="KW-1185">Reference proteome</keyword>
<comment type="caution">
    <text evidence="1">The sequence shown here is derived from an EMBL/GenBank/DDBJ whole genome shotgun (WGS) entry which is preliminary data.</text>
</comment>
<sequence length="97" mass="10778">MSPAIIAIPSSSPGLLIGPPAANNQCSLMAVQRVSLLMSKVLRHGSRRFVTRANGRNRLLRLFEDDSTLEVQVSRHIQLFSSRMTALLRFKFLAISN</sequence>
<organism evidence="1 2">
    <name type="scientific">Datura stramonium</name>
    <name type="common">Jimsonweed</name>
    <name type="synonym">Common thornapple</name>
    <dbReference type="NCBI Taxonomy" id="4076"/>
    <lineage>
        <taxon>Eukaryota</taxon>
        <taxon>Viridiplantae</taxon>
        <taxon>Streptophyta</taxon>
        <taxon>Embryophyta</taxon>
        <taxon>Tracheophyta</taxon>
        <taxon>Spermatophyta</taxon>
        <taxon>Magnoliopsida</taxon>
        <taxon>eudicotyledons</taxon>
        <taxon>Gunneridae</taxon>
        <taxon>Pentapetalae</taxon>
        <taxon>asterids</taxon>
        <taxon>lamiids</taxon>
        <taxon>Solanales</taxon>
        <taxon>Solanaceae</taxon>
        <taxon>Solanoideae</taxon>
        <taxon>Datureae</taxon>
        <taxon>Datura</taxon>
    </lineage>
</organism>
<reference evidence="1 2" key="1">
    <citation type="journal article" date="2021" name="BMC Genomics">
        <title>Datura genome reveals duplications of psychoactive alkaloid biosynthetic genes and high mutation rate following tissue culture.</title>
        <authorList>
            <person name="Rajewski A."/>
            <person name="Carter-House D."/>
            <person name="Stajich J."/>
            <person name="Litt A."/>
        </authorList>
    </citation>
    <scope>NUCLEOTIDE SEQUENCE [LARGE SCALE GENOMIC DNA]</scope>
    <source>
        <strain evidence="1">AR-01</strain>
    </source>
</reference>
<name>A0ABS8RY39_DATST</name>
<dbReference type="EMBL" id="JACEIK010000171">
    <property type="protein sequence ID" value="MCD7451498.1"/>
    <property type="molecule type" value="Genomic_DNA"/>
</dbReference>
<gene>
    <name evidence="1" type="ORF">HAX54_012281</name>
</gene>
<evidence type="ECO:0000313" key="1">
    <source>
        <dbReference type="EMBL" id="MCD7451498.1"/>
    </source>
</evidence>
<dbReference type="Proteomes" id="UP000823775">
    <property type="component" value="Unassembled WGS sequence"/>
</dbReference>
<accession>A0ABS8RY39</accession>
<evidence type="ECO:0000313" key="2">
    <source>
        <dbReference type="Proteomes" id="UP000823775"/>
    </source>
</evidence>